<protein>
    <submittedName>
        <fullName evidence="1">PorP/SprF family type IX secretion system membrane protein</fullName>
    </submittedName>
</protein>
<name>A0ABY3YQE0_9FLAO</name>
<dbReference type="InterPro" id="IPR036680">
    <property type="entry name" value="SPOR-like_sf"/>
</dbReference>
<reference evidence="1 2" key="1">
    <citation type="journal article" date="2018" name="Int. J. Syst. Evol. Microbiol.">
        <title>Zhouia spongiae sp. nov., isolated from a marine sponge.</title>
        <authorList>
            <person name="Zhuang L."/>
            <person name="Lin B."/>
            <person name="Qin F."/>
            <person name="Luo L."/>
        </authorList>
    </citation>
    <scope>NUCLEOTIDE SEQUENCE [LARGE SCALE GENOMIC DNA]</scope>
    <source>
        <strain evidence="1 2">HN-Y44</strain>
    </source>
</reference>
<evidence type="ECO:0000313" key="2">
    <source>
        <dbReference type="Proteomes" id="UP000829476"/>
    </source>
</evidence>
<accession>A0ABY3YQE0</accession>
<proteinExistence type="predicted"/>
<dbReference type="NCBIfam" id="TIGR03519">
    <property type="entry name" value="T9SS_PorP_fam"/>
    <property type="match status" value="1"/>
</dbReference>
<evidence type="ECO:0000313" key="1">
    <source>
        <dbReference type="EMBL" id="UNY99711.1"/>
    </source>
</evidence>
<dbReference type="SUPFAM" id="SSF110997">
    <property type="entry name" value="Sporulation related repeat"/>
    <property type="match status" value="2"/>
</dbReference>
<dbReference type="EMBL" id="CP094326">
    <property type="protein sequence ID" value="UNY99711.1"/>
    <property type="molecule type" value="Genomic_DNA"/>
</dbReference>
<keyword evidence="2" id="KW-1185">Reference proteome</keyword>
<organism evidence="1 2">
    <name type="scientific">Zhouia spongiae</name>
    <dbReference type="NCBI Taxonomy" id="2202721"/>
    <lineage>
        <taxon>Bacteria</taxon>
        <taxon>Pseudomonadati</taxon>
        <taxon>Bacteroidota</taxon>
        <taxon>Flavobacteriia</taxon>
        <taxon>Flavobacteriales</taxon>
        <taxon>Flavobacteriaceae</taxon>
        <taxon>Zhouia</taxon>
    </lineage>
</organism>
<dbReference type="Pfam" id="PF11751">
    <property type="entry name" value="PorP_SprF"/>
    <property type="match status" value="1"/>
</dbReference>
<sequence>MRRHPLLLAIVFVFIGLHLSNAQEEDPYISIDIPSQNMLKFNRFLINPTFSTVKETKSYFNLFHRSEWDNSNKTYLGSYSGRINDRTGLGLSVYHQKFGVISNFGLMGNYTYGVRLSENVNMHLGVNLSYYNSGFDRSEAQTVDIDPIIQELNGNSLLSVQPGFNLAIGNFDVGIYAENLVDFNLNTGESVTEFNEKTFSGHLMYTREIANGTGLMKDGRYSILARARMRGDDDISPSASFILDLPVGWFQTGYDDYYGASAGVGFNISKRISIGYVYEKGLKNPISNFGSTHEINFAYSFQPHLTDNMVLQEEEDNVLLEEKLASLAENEELEEGDTIVVENDTVIVYKSDETAIADLIEKKRDAILGSRDTTLEKKIIANKDRKRQYVEKYMDQIAEKAKKNPQYQQQIAELKEELDIADQPETLVAETNPANIPSTGTGIKKRSYTKTESKPVIYNKTNKDNKYLVIANVFKDRENSARFIEQMQSKGMNARSFSKNGLHYVYLDEYSNWTDASVASENGLNGRYNDKTWVLRQQIDNSNNQYGGARDRWTNAGLMECTKENIERLNSITFKGFRGHQALQKMLDDKMKNGYYLIANVFSEHKNASRFIDQLRSMGIEAHYFVNPNNNYSYVYLNQDISLQSAKTLYNQNKDKEYAFDLWIMHVKT</sequence>
<dbReference type="RefSeq" id="WP_242938083.1">
    <property type="nucleotide sequence ID" value="NZ_CP094326.1"/>
</dbReference>
<dbReference type="CDD" id="cd14686">
    <property type="entry name" value="bZIP"/>
    <property type="match status" value="1"/>
</dbReference>
<gene>
    <name evidence="1" type="ORF">MQE36_05040</name>
</gene>
<dbReference type="Proteomes" id="UP000829476">
    <property type="component" value="Chromosome"/>
</dbReference>
<dbReference type="InterPro" id="IPR019861">
    <property type="entry name" value="PorP/SprF_Bacteroidetes"/>
</dbReference>